<dbReference type="NCBIfam" id="NF033679">
    <property type="entry name" value="DNRLRE_dom"/>
    <property type="match status" value="1"/>
</dbReference>
<keyword evidence="2" id="KW-1185">Reference proteome</keyword>
<dbReference type="Proteomes" id="UP000538929">
    <property type="component" value="Unassembled WGS sequence"/>
</dbReference>
<dbReference type="AlphaFoldDB" id="A0A7W3T9P5"/>
<comment type="caution">
    <text evidence="1">The sequence shown here is derived from an EMBL/GenBank/DDBJ whole genome shotgun (WGS) entry which is preliminary data.</text>
</comment>
<sequence length="571" mass="62369">MRETRNSSFFPMRKCCGGEGTRYPVFIDPQWHSPRASAWTMVSRYWAGTPQWMFNGRSDEGLGYCVGWAGCNPNEVKRLFYRIDTSRFAGTRVMSAEFVVRNTHSAQCTDHPVELWRTKAIGASTTWNTQSASGFWVERLRTESFHYGGGQSGCRPAGDAEFDVRAAIQRAADAKTSTLTFGLRASNETSNLHWKRFSKDAHLRVRYNRPPRQIAMSQLTMEYGGTCKSSASAPHVRTMGKIHANNVTDPDGDTVRVQFQVRNGSTVVWDSGLTTAKKSGSAFNVTLPTSLPKNTVLNWQARAYDGAHYGPWSAAGTPTACYFVYNTMIPAAPAIDSGHYPESDPSDPEDPWWDGVGQYGDFTLASSDGDVNRFRYGINTDPLPGNQIATTNGAARLVKVLPEKPGLHFITAQAIDRAGNASEVRTYQYRVASGQPERAVWELDDGPGVGEAVGSAPLRPASLHGGATPGVVGKNGTGLHLNGTDAHLTTDFSMVDARRGHSVSAWVKLDRLPDEAAIIISQRGSQRPDLGLYYSAGLNRWVFNHRTTDDAGTTRIIRAMAPQPGGVEPGV</sequence>
<dbReference type="Gene3D" id="2.60.120.200">
    <property type="match status" value="1"/>
</dbReference>
<name>A0A7W3T9P5_9ACTN</name>
<organism evidence="1 2">
    <name type="scientific">Streptomyces alkaliphilus</name>
    <dbReference type="NCBI Taxonomy" id="1472722"/>
    <lineage>
        <taxon>Bacteria</taxon>
        <taxon>Bacillati</taxon>
        <taxon>Actinomycetota</taxon>
        <taxon>Actinomycetes</taxon>
        <taxon>Kitasatosporales</taxon>
        <taxon>Streptomycetaceae</taxon>
        <taxon>Streptomyces</taxon>
    </lineage>
</organism>
<dbReference type="EMBL" id="VKHT01000021">
    <property type="protein sequence ID" value="MBB0242834.1"/>
    <property type="molecule type" value="Genomic_DNA"/>
</dbReference>
<dbReference type="InterPro" id="IPR013320">
    <property type="entry name" value="ConA-like_dom_sf"/>
</dbReference>
<protein>
    <submittedName>
        <fullName evidence="1">DNRLRE domain-containing protein</fullName>
    </submittedName>
</protein>
<evidence type="ECO:0000313" key="1">
    <source>
        <dbReference type="EMBL" id="MBB0242834.1"/>
    </source>
</evidence>
<proteinExistence type="predicted"/>
<evidence type="ECO:0000313" key="2">
    <source>
        <dbReference type="Proteomes" id="UP000538929"/>
    </source>
</evidence>
<gene>
    <name evidence="1" type="ORF">FNQ90_01610</name>
</gene>
<dbReference type="SUPFAM" id="SSF49899">
    <property type="entry name" value="Concanavalin A-like lectins/glucanases"/>
    <property type="match status" value="1"/>
</dbReference>
<accession>A0A7W3T9P5</accession>
<reference evidence="2" key="1">
    <citation type="submission" date="2019-10" db="EMBL/GenBank/DDBJ databases">
        <title>Streptomyces sp. nov., a novel actinobacterium isolated from alkaline environment.</title>
        <authorList>
            <person name="Golinska P."/>
        </authorList>
    </citation>
    <scope>NUCLEOTIDE SEQUENCE [LARGE SCALE GENOMIC DNA]</scope>
    <source>
        <strain evidence="2">DSM 42118</strain>
    </source>
</reference>